<organism evidence="3 4">
    <name type="scientific">Nitrincola tapanii</name>
    <dbReference type="NCBI Taxonomy" id="1708751"/>
    <lineage>
        <taxon>Bacteria</taxon>
        <taxon>Pseudomonadati</taxon>
        <taxon>Pseudomonadota</taxon>
        <taxon>Gammaproteobacteria</taxon>
        <taxon>Oceanospirillales</taxon>
        <taxon>Oceanospirillaceae</taxon>
        <taxon>Nitrincola</taxon>
    </lineage>
</organism>
<dbReference type="PANTHER" id="PTHR43639">
    <property type="entry name" value="OXIDOREDUCTASE, SHORT-CHAIN DEHYDROGENASE/REDUCTASE FAMILY (AFU_ORTHOLOGUE AFUA_5G02870)"/>
    <property type="match status" value="1"/>
</dbReference>
<dbReference type="PROSITE" id="PS00061">
    <property type="entry name" value="ADH_SHORT"/>
    <property type="match status" value="1"/>
</dbReference>
<evidence type="ECO:0000313" key="4">
    <source>
        <dbReference type="Proteomes" id="UP000325302"/>
    </source>
</evidence>
<keyword evidence="2 3" id="KW-0560">Oxidoreductase</keyword>
<dbReference type="PRINTS" id="PR00081">
    <property type="entry name" value="GDHRDH"/>
</dbReference>
<gene>
    <name evidence="3" type="ORF">E1H14_12825</name>
</gene>
<comment type="caution">
    <text evidence="3">The sequence shown here is derived from an EMBL/GenBank/DDBJ whole genome shotgun (WGS) entry which is preliminary data.</text>
</comment>
<dbReference type="InterPro" id="IPR036291">
    <property type="entry name" value="NAD(P)-bd_dom_sf"/>
</dbReference>
<dbReference type="InterPro" id="IPR020904">
    <property type="entry name" value="Sc_DH/Rdtase_CS"/>
</dbReference>
<dbReference type="PANTHER" id="PTHR43639:SF1">
    <property type="entry name" value="SHORT-CHAIN DEHYDROGENASE_REDUCTASE FAMILY PROTEIN"/>
    <property type="match status" value="1"/>
</dbReference>
<evidence type="ECO:0000256" key="2">
    <source>
        <dbReference type="ARBA" id="ARBA00023002"/>
    </source>
</evidence>
<protein>
    <submittedName>
        <fullName evidence="3">Pteridine reductase</fullName>
        <ecNumber evidence="3">1.5.1.33</ecNumber>
    </submittedName>
</protein>
<dbReference type="Proteomes" id="UP000325302">
    <property type="component" value="Unassembled WGS sequence"/>
</dbReference>
<dbReference type="EC" id="1.5.1.33" evidence="3"/>
<sequence length="247" mass="26634">MTAVNPPRALITGAAQRIGAAIAQHLHAQGYDLLLHYRQSLDAAQALATQLNHTRAQSCRLVQADLSQHAEVLQLVKEVKAQGDLNLLVNNAASFYPTPLAEANENAWQELFDTNLKSAFFLCQGLRESLSTREGAIINIIDIHAQRGLLHYPIYSMTKAAMQMLTLSLAKELAPQVRVNGVSPGAILWPEADASLSAEAKQAILDKVLLGRCGRPEDIAEAVGFLAKAGYITGQILAVDGGRSLYS</sequence>
<dbReference type="OrthoDB" id="9793499at2"/>
<proteinExistence type="inferred from homology"/>
<dbReference type="SUPFAM" id="SSF51735">
    <property type="entry name" value="NAD(P)-binding Rossmann-fold domains"/>
    <property type="match status" value="1"/>
</dbReference>
<evidence type="ECO:0000313" key="3">
    <source>
        <dbReference type="EMBL" id="KAA0873557.1"/>
    </source>
</evidence>
<dbReference type="GO" id="GO:0047040">
    <property type="term" value="F:pteridine reductase activity"/>
    <property type="evidence" value="ECO:0007669"/>
    <property type="project" value="UniProtKB-EC"/>
</dbReference>
<dbReference type="NCBIfam" id="NF006598">
    <property type="entry name" value="PRK09135.1"/>
    <property type="match status" value="1"/>
</dbReference>
<dbReference type="FunFam" id="3.40.50.720:FF:000084">
    <property type="entry name" value="Short-chain dehydrogenase reductase"/>
    <property type="match status" value="1"/>
</dbReference>
<name>A0A5A9VYD8_9GAMM</name>
<dbReference type="PRINTS" id="PR00080">
    <property type="entry name" value="SDRFAMILY"/>
</dbReference>
<keyword evidence="4" id="KW-1185">Reference proteome</keyword>
<comment type="similarity">
    <text evidence="1">Belongs to the short-chain dehydrogenases/reductases (SDR) family.</text>
</comment>
<evidence type="ECO:0000256" key="1">
    <source>
        <dbReference type="ARBA" id="ARBA00006484"/>
    </source>
</evidence>
<dbReference type="AlphaFoldDB" id="A0A5A9VYD8"/>
<dbReference type="InterPro" id="IPR002347">
    <property type="entry name" value="SDR_fam"/>
</dbReference>
<dbReference type="RefSeq" id="WP_149391884.1">
    <property type="nucleotide sequence ID" value="NZ_SMRS01000013.1"/>
</dbReference>
<dbReference type="Gene3D" id="3.40.50.720">
    <property type="entry name" value="NAD(P)-binding Rossmann-like Domain"/>
    <property type="match status" value="1"/>
</dbReference>
<reference evidence="3 4" key="1">
    <citation type="submission" date="2019-03" db="EMBL/GenBank/DDBJ databases">
        <title>Nitrincola sp. nov. isolated from an Indian soda lake.</title>
        <authorList>
            <person name="Joshi A."/>
            <person name="Thite S.V."/>
            <person name="Joseph N."/>
            <person name="Dhotre D."/>
            <person name="Moorthy M."/>
            <person name="Shouche Y.S."/>
        </authorList>
    </citation>
    <scope>NUCLEOTIDE SEQUENCE [LARGE SCALE GENOMIC DNA]</scope>
    <source>
        <strain evidence="3 4">MEB193</strain>
    </source>
</reference>
<dbReference type="Pfam" id="PF13561">
    <property type="entry name" value="adh_short_C2"/>
    <property type="match status" value="1"/>
</dbReference>
<dbReference type="EMBL" id="SMRS01000013">
    <property type="protein sequence ID" value="KAA0873557.1"/>
    <property type="molecule type" value="Genomic_DNA"/>
</dbReference>
<accession>A0A5A9VYD8</accession>